<organism evidence="3 4">
    <name type="scientific">Streptomyces lunalinharesii</name>
    <dbReference type="NCBI Taxonomy" id="333384"/>
    <lineage>
        <taxon>Bacteria</taxon>
        <taxon>Bacillati</taxon>
        <taxon>Actinomycetota</taxon>
        <taxon>Actinomycetes</taxon>
        <taxon>Kitasatosporales</taxon>
        <taxon>Streptomycetaceae</taxon>
        <taxon>Streptomyces</taxon>
    </lineage>
</organism>
<proteinExistence type="predicted"/>
<comment type="caution">
    <text evidence="3">The sequence shown here is derived from an EMBL/GenBank/DDBJ whole genome shotgun (WGS) entry which is preliminary data.</text>
</comment>
<dbReference type="RefSeq" id="WP_344574535.1">
    <property type="nucleotide sequence ID" value="NZ_BAAARK010000004.1"/>
</dbReference>
<name>A0ABN3RIV5_9ACTN</name>
<evidence type="ECO:0000256" key="2">
    <source>
        <dbReference type="SAM" id="Phobius"/>
    </source>
</evidence>
<dbReference type="Proteomes" id="UP001500994">
    <property type="component" value="Unassembled WGS sequence"/>
</dbReference>
<evidence type="ECO:0000256" key="1">
    <source>
        <dbReference type="SAM" id="MobiDB-lite"/>
    </source>
</evidence>
<sequence>MSPDDHRQLRDLAEQFPPEAAPYPPVRVPAPTTPFRRWAVWLILATAIAVLVTGVALAHGLLLAGGLVLAGLAGQRFTPPRSAALDRDR</sequence>
<keyword evidence="4" id="KW-1185">Reference proteome</keyword>
<evidence type="ECO:0008006" key="5">
    <source>
        <dbReference type="Google" id="ProtNLM"/>
    </source>
</evidence>
<feature type="compositionally biased region" description="Basic and acidic residues" evidence="1">
    <location>
        <begin position="1"/>
        <end position="13"/>
    </location>
</feature>
<protein>
    <recommendedName>
        <fullName evidence="5">DUF3040 domain-containing protein</fullName>
    </recommendedName>
</protein>
<keyword evidence="2" id="KW-1133">Transmembrane helix</keyword>
<accession>A0ABN3RIV5</accession>
<evidence type="ECO:0000313" key="4">
    <source>
        <dbReference type="Proteomes" id="UP001500994"/>
    </source>
</evidence>
<dbReference type="EMBL" id="BAAARK010000004">
    <property type="protein sequence ID" value="GAA2653808.1"/>
    <property type="molecule type" value="Genomic_DNA"/>
</dbReference>
<reference evidence="3 4" key="1">
    <citation type="journal article" date="2019" name="Int. J. Syst. Evol. Microbiol.">
        <title>The Global Catalogue of Microorganisms (GCM) 10K type strain sequencing project: providing services to taxonomists for standard genome sequencing and annotation.</title>
        <authorList>
            <consortium name="The Broad Institute Genomics Platform"/>
            <consortium name="The Broad Institute Genome Sequencing Center for Infectious Disease"/>
            <person name="Wu L."/>
            <person name="Ma J."/>
        </authorList>
    </citation>
    <scope>NUCLEOTIDE SEQUENCE [LARGE SCALE GENOMIC DNA]</scope>
    <source>
        <strain evidence="3 4">JCM 16374</strain>
    </source>
</reference>
<evidence type="ECO:0000313" key="3">
    <source>
        <dbReference type="EMBL" id="GAA2653808.1"/>
    </source>
</evidence>
<feature type="transmembrane region" description="Helical" evidence="2">
    <location>
        <begin position="39"/>
        <end position="72"/>
    </location>
</feature>
<gene>
    <name evidence="3" type="ORF">GCM10009864_18440</name>
</gene>
<feature type="region of interest" description="Disordered" evidence="1">
    <location>
        <begin position="1"/>
        <end position="25"/>
    </location>
</feature>
<keyword evidence="2" id="KW-0472">Membrane</keyword>
<keyword evidence="2" id="KW-0812">Transmembrane</keyword>